<comment type="similarity">
    <text evidence="1 3">Belongs to the CMC family.</text>
</comment>
<dbReference type="PROSITE" id="PS51808">
    <property type="entry name" value="CHCH"/>
    <property type="match status" value="1"/>
</dbReference>
<evidence type="ECO:0000256" key="4">
    <source>
        <dbReference type="SAM" id="MobiDB-lite"/>
    </source>
</evidence>
<dbReference type="PANTHER" id="PTHR22977">
    <property type="entry name" value="COX ASSEMBLY MITOCHONDRIAL PROTEIN"/>
    <property type="match status" value="1"/>
</dbReference>
<keyword evidence="5" id="KW-1185">Reference proteome</keyword>
<accession>A0A1W4WVS5</accession>
<dbReference type="FunCoup" id="A0A1W4WVS5">
    <property type="interactions" value="136"/>
</dbReference>
<protein>
    <recommendedName>
        <fullName evidence="3">COX assembly mitochondrial protein</fullName>
    </recommendedName>
</protein>
<reference evidence="6" key="1">
    <citation type="submission" date="2025-08" db="UniProtKB">
        <authorList>
            <consortium name="RefSeq"/>
        </authorList>
    </citation>
    <scope>IDENTIFICATION</scope>
    <source>
        <tissue evidence="6">Entire body</tissue>
    </source>
</reference>
<evidence type="ECO:0000256" key="1">
    <source>
        <dbReference type="ARBA" id="ARBA00007347"/>
    </source>
</evidence>
<evidence type="ECO:0000256" key="3">
    <source>
        <dbReference type="RuleBase" id="RU364104"/>
    </source>
</evidence>
<name>A0A1W4WVS5_AGRPL</name>
<dbReference type="Pfam" id="PF08583">
    <property type="entry name" value="Cmc1"/>
    <property type="match status" value="1"/>
</dbReference>
<dbReference type="GeneID" id="108736293"/>
<dbReference type="InterPro" id="IPR013892">
    <property type="entry name" value="Cyt_c_biogenesis_Cmc1-like"/>
</dbReference>
<dbReference type="OrthoDB" id="6224010at2759"/>
<evidence type="ECO:0000256" key="2">
    <source>
        <dbReference type="ARBA" id="ARBA00023157"/>
    </source>
</evidence>
<dbReference type="AlphaFoldDB" id="A0A1W4WVS5"/>
<feature type="region of interest" description="Disordered" evidence="4">
    <location>
        <begin position="1"/>
        <end position="27"/>
    </location>
</feature>
<gene>
    <name evidence="6" type="primary">LOC108736293</name>
</gene>
<keyword evidence="2" id="KW-1015">Disulfide bond</keyword>
<keyword evidence="3" id="KW-0496">Mitochondrion</keyword>
<dbReference type="STRING" id="224129.A0A1W4WVS5"/>
<dbReference type="RefSeq" id="XP_018324160.1">
    <property type="nucleotide sequence ID" value="XM_018468658.2"/>
</dbReference>
<evidence type="ECO:0000313" key="5">
    <source>
        <dbReference type="Proteomes" id="UP000192223"/>
    </source>
</evidence>
<sequence length="124" mass="14304">MPGNEDIAVLPPKLSGGPKGLGDPDDKTLRKVEVDVMIPKKMREVARNEKCTEEVNHFNECCKNNNVLMVIKCRNENAALKECLTKWYQDKDFQERCKNEYLEERSNFRRTGITQKQKQLGASM</sequence>
<evidence type="ECO:0000313" key="6">
    <source>
        <dbReference type="RefSeq" id="XP_018324160.1"/>
    </source>
</evidence>
<comment type="subcellular location">
    <subcellularLocation>
        <location evidence="3">Mitochondrion</location>
    </subcellularLocation>
</comment>
<dbReference type="PANTHER" id="PTHR22977:SF5">
    <property type="entry name" value="COX ASSEMBLY MITOCHONDRIAL PROTEIN HOMOLOG"/>
    <property type="match status" value="1"/>
</dbReference>
<organism evidence="5 6">
    <name type="scientific">Agrilus planipennis</name>
    <name type="common">Emerald ash borer</name>
    <name type="synonym">Agrilus marcopoli</name>
    <dbReference type="NCBI Taxonomy" id="224129"/>
    <lineage>
        <taxon>Eukaryota</taxon>
        <taxon>Metazoa</taxon>
        <taxon>Ecdysozoa</taxon>
        <taxon>Arthropoda</taxon>
        <taxon>Hexapoda</taxon>
        <taxon>Insecta</taxon>
        <taxon>Pterygota</taxon>
        <taxon>Neoptera</taxon>
        <taxon>Endopterygota</taxon>
        <taxon>Coleoptera</taxon>
        <taxon>Polyphaga</taxon>
        <taxon>Elateriformia</taxon>
        <taxon>Buprestoidea</taxon>
        <taxon>Buprestidae</taxon>
        <taxon>Agrilinae</taxon>
        <taxon>Agrilus</taxon>
    </lineage>
</organism>
<dbReference type="GO" id="GO:0005739">
    <property type="term" value="C:mitochondrion"/>
    <property type="evidence" value="ECO:0007669"/>
    <property type="project" value="UniProtKB-SubCell"/>
</dbReference>
<dbReference type="Proteomes" id="UP000192223">
    <property type="component" value="Unplaced"/>
</dbReference>
<dbReference type="InParanoid" id="A0A1W4WVS5"/>
<proteinExistence type="inferred from homology"/>
<dbReference type="KEGG" id="apln:108736293"/>